<comment type="caution">
    <text evidence="2">The sequence shown here is derived from an EMBL/GenBank/DDBJ whole genome shotgun (WGS) entry which is preliminary data.</text>
</comment>
<accession>A0A8H6VKG8</accession>
<keyword evidence="3" id="KW-1185">Reference proteome</keyword>
<protein>
    <submittedName>
        <fullName evidence="2">Chanoclavine-I aldehyde reductase fgaOx3</fullName>
    </submittedName>
</protein>
<dbReference type="GO" id="GO:0003959">
    <property type="term" value="F:NADPH dehydrogenase activity"/>
    <property type="evidence" value="ECO:0007669"/>
    <property type="project" value="TreeGrafter"/>
</dbReference>
<gene>
    <name evidence="2" type="ORF">HII31_02810</name>
</gene>
<dbReference type="SUPFAM" id="SSF51395">
    <property type="entry name" value="FMN-linked oxidoreductases"/>
    <property type="match status" value="1"/>
</dbReference>
<dbReference type="CDD" id="cd02933">
    <property type="entry name" value="OYE_like_FMN"/>
    <property type="match status" value="1"/>
</dbReference>
<reference evidence="2" key="1">
    <citation type="submission" date="2020-04" db="EMBL/GenBank/DDBJ databases">
        <title>Draft genome resource of the tomato pathogen Pseudocercospora fuligena.</title>
        <authorList>
            <person name="Zaccaron A."/>
        </authorList>
    </citation>
    <scope>NUCLEOTIDE SEQUENCE</scope>
    <source>
        <strain evidence="2">PF001</strain>
    </source>
</reference>
<evidence type="ECO:0000313" key="3">
    <source>
        <dbReference type="Proteomes" id="UP000660729"/>
    </source>
</evidence>
<feature type="domain" description="NADH:flavin oxidoreductase/NADH oxidase N-terminal" evidence="1">
    <location>
        <begin position="11"/>
        <end position="355"/>
    </location>
</feature>
<dbReference type="Pfam" id="PF00724">
    <property type="entry name" value="Oxidored_FMN"/>
    <property type="match status" value="1"/>
</dbReference>
<proteinExistence type="predicted"/>
<dbReference type="InterPro" id="IPR001155">
    <property type="entry name" value="OxRdtase_FMN_N"/>
</dbReference>
<dbReference type="EMBL" id="JABCIY010000036">
    <property type="protein sequence ID" value="KAF7195793.1"/>
    <property type="molecule type" value="Genomic_DNA"/>
</dbReference>
<dbReference type="GO" id="GO:0010181">
    <property type="term" value="F:FMN binding"/>
    <property type="evidence" value="ECO:0007669"/>
    <property type="project" value="InterPro"/>
</dbReference>
<organism evidence="2 3">
    <name type="scientific">Pseudocercospora fuligena</name>
    <dbReference type="NCBI Taxonomy" id="685502"/>
    <lineage>
        <taxon>Eukaryota</taxon>
        <taxon>Fungi</taxon>
        <taxon>Dikarya</taxon>
        <taxon>Ascomycota</taxon>
        <taxon>Pezizomycotina</taxon>
        <taxon>Dothideomycetes</taxon>
        <taxon>Dothideomycetidae</taxon>
        <taxon>Mycosphaerellales</taxon>
        <taxon>Mycosphaerellaceae</taxon>
        <taxon>Pseudocercospora</taxon>
    </lineage>
</organism>
<dbReference type="PANTHER" id="PTHR22893:SF91">
    <property type="entry name" value="NADPH DEHYDROGENASE 2-RELATED"/>
    <property type="match status" value="1"/>
</dbReference>
<evidence type="ECO:0000259" key="1">
    <source>
        <dbReference type="Pfam" id="PF00724"/>
    </source>
</evidence>
<dbReference type="PANTHER" id="PTHR22893">
    <property type="entry name" value="NADH OXIDOREDUCTASE-RELATED"/>
    <property type="match status" value="1"/>
</dbReference>
<dbReference type="FunFam" id="3.20.20.70:FF:000138">
    <property type="entry name" value="NADPH dehydrogenase 1"/>
    <property type="match status" value="1"/>
</dbReference>
<sequence length="392" mass="43355">MSSSIPFPESKLFTPLQIGNITLQHRIVMAPLTRLRATADHVILSMAKEYYGQRATTPGTLLIAESNLISPRHGGAAHMPGIWNQEQIAAWKEVVNAVHAKGSYIFLQLVALGRVADEEQLKKEGGYPVVGASAIPFRGTGMGEGVVVEGATPHPLTQDEIQTTVDDFVQAAKNGIEAGFDGIEIHGANGYLVDQFLQDTSNQRTDSYGGSIENRARFALEVATAVSQAIGKERLGFRISPFSTFQGMKMDGNKPVEQFSYLTQKLKDLDLAYLHIIESRVVNNVDCEKTEGIEPFLEIWGREKPVLVAGGFNSERAKEAVEVEYKDFNVGVVFGRWFISNPDLVFRIKHGLELNGYERDTFYAVEQKKGYLDYPSSEEWKRGCGKCMNGSK</sequence>
<dbReference type="Gene3D" id="3.20.20.70">
    <property type="entry name" value="Aldolase class I"/>
    <property type="match status" value="1"/>
</dbReference>
<dbReference type="InterPro" id="IPR013785">
    <property type="entry name" value="Aldolase_TIM"/>
</dbReference>
<dbReference type="AlphaFoldDB" id="A0A8H6VKG8"/>
<name>A0A8H6VKG8_9PEZI</name>
<dbReference type="Proteomes" id="UP000660729">
    <property type="component" value="Unassembled WGS sequence"/>
</dbReference>
<dbReference type="OrthoDB" id="276546at2759"/>
<dbReference type="InterPro" id="IPR045247">
    <property type="entry name" value="Oye-like"/>
</dbReference>
<evidence type="ECO:0000313" key="2">
    <source>
        <dbReference type="EMBL" id="KAF7195793.1"/>
    </source>
</evidence>